<comment type="caution">
    <text evidence="9">The sequence shown here is derived from an EMBL/GenBank/DDBJ whole genome shotgun (WGS) entry which is preliminary data.</text>
</comment>
<dbReference type="PANTHER" id="PTHR46481:SF10">
    <property type="entry name" value="ZINC FINGER BED DOMAIN-CONTAINING PROTEIN 39"/>
    <property type="match status" value="1"/>
</dbReference>
<dbReference type="InterPro" id="IPR012337">
    <property type="entry name" value="RNaseH-like_sf"/>
</dbReference>
<evidence type="ECO:0000256" key="6">
    <source>
        <dbReference type="SAM" id="MobiDB-lite"/>
    </source>
</evidence>
<feature type="domain" description="HAT C-terminal dimerisation" evidence="7">
    <location>
        <begin position="540"/>
        <end position="621"/>
    </location>
</feature>
<dbReference type="GO" id="GO:0008270">
    <property type="term" value="F:zinc ion binding"/>
    <property type="evidence" value="ECO:0007669"/>
    <property type="project" value="UniProtKB-KW"/>
</dbReference>
<evidence type="ECO:0000259" key="7">
    <source>
        <dbReference type="Pfam" id="PF05699"/>
    </source>
</evidence>
<evidence type="ECO:0000313" key="10">
    <source>
        <dbReference type="Proteomes" id="UP000663864"/>
    </source>
</evidence>
<dbReference type="AlphaFoldDB" id="A0A815HXL5"/>
<accession>A0A815HXL5</accession>
<dbReference type="Pfam" id="PF10683">
    <property type="entry name" value="DBD_Tnp_Hermes"/>
    <property type="match status" value="1"/>
</dbReference>
<protein>
    <recommendedName>
        <fullName evidence="11">Transposase</fullName>
    </recommendedName>
</protein>
<dbReference type="SUPFAM" id="SSF53098">
    <property type="entry name" value="Ribonuclease H-like"/>
    <property type="match status" value="1"/>
</dbReference>
<dbReference type="InterPro" id="IPR008906">
    <property type="entry name" value="HATC_C_dom"/>
</dbReference>
<name>A0A815HXL5_9BILA</name>
<dbReference type="Proteomes" id="UP000663864">
    <property type="component" value="Unassembled WGS sequence"/>
</dbReference>
<organism evidence="9 10">
    <name type="scientific">Rotaria sordida</name>
    <dbReference type="NCBI Taxonomy" id="392033"/>
    <lineage>
        <taxon>Eukaryota</taxon>
        <taxon>Metazoa</taxon>
        <taxon>Spiralia</taxon>
        <taxon>Gnathifera</taxon>
        <taxon>Rotifera</taxon>
        <taxon>Eurotatoria</taxon>
        <taxon>Bdelloidea</taxon>
        <taxon>Philodinida</taxon>
        <taxon>Philodinidae</taxon>
        <taxon>Rotaria</taxon>
    </lineage>
</organism>
<evidence type="ECO:0008006" key="11">
    <source>
        <dbReference type="Google" id="ProtNLM"/>
    </source>
</evidence>
<sequence>MSSTIDKLTLHKHDYQKLVNKNDPSISLIKPSNIRSELWSKFSQLYHLNIPQNYIVCNTCRTVLKWSSETGTKVMKNHNCENKSASKTSTTPSRQRTISSYMPPAPDNYSSIKNRIVEACVEFCALDGKPFDTVTGEGFINLAKQLMNAGALIGTGFSVNDLLPHSTTVSRNVDRVYARLKEQLILLCQDVQHFAVRCDFWSEPYTGLHYGGISLHFVDSSFYLRIFILACKLYDLPNQKAHNIRDFVNTTLEEFGLKLNEDIFVVSDNEPKMVCAFKDDTTRVGCSAHYINKALQHAFELDESLCAGVQKLFVIVRDIISYIRQSHKQSSLSVCVQNYCKIRFSTVYIMFNTFLMVYNELPSVLNKNQRQNFLKINYMELEQLTKYLKHFHDVLEKLCSEQTPTLHLVIPYKQLLINRSTKNDDDHQNLIQLKRYLSEHLKDYWIILDIHYVAMLLHPNLKSFYLMPSKKEHAIELLKLEFNKLMDSLGMHPIQKTPLNNNKEKKQMKKNMHLIYSLDEIFDAPNDENYLQTQPTEKTELDLYLEDITRIDNNMNVLSYWNSNKSLYPNLAQIAKRVLSIPATNTSVERLFSHSGNTITNRRTCLDANKVNHLLFIKRNLRILKEIYPPPIEQSTKRRSSVISTDSTSSTTPNKKIKLMTENQDVDEATSDEDNDDEQL</sequence>
<comment type="subcellular location">
    <subcellularLocation>
        <location evidence="1">Nucleus</location>
    </subcellularLocation>
</comment>
<feature type="region of interest" description="Disordered" evidence="6">
    <location>
        <begin position="634"/>
        <end position="680"/>
    </location>
</feature>
<gene>
    <name evidence="9" type="ORF">ZHD862_LOCUS30941</name>
</gene>
<feature type="compositionally biased region" description="Polar residues" evidence="6">
    <location>
        <begin position="82"/>
        <end position="100"/>
    </location>
</feature>
<proteinExistence type="predicted"/>
<dbReference type="EMBL" id="CAJNOT010003007">
    <property type="protein sequence ID" value="CAF1358390.1"/>
    <property type="molecule type" value="Genomic_DNA"/>
</dbReference>
<keyword evidence="2" id="KW-0479">Metal-binding</keyword>
<evidence type="ECO:0000256" key="1">
    <source>
        <dbReference type="ARBA" id="ARBA00004123"/>
    </source>
</evidence>
<feature type="compositionally biased region" description="Low complexity" evidence="6">
    <location>
        <begin position="641"/>
        <end position="652"/>
    </location>
</feature>
<feature type="domain" description="Hermes trasposase DNA-binding" evidence="8">
    <location>
        <begin position="112"/>
        <end position="168"/>
    </location>
</feature>
<evidence type="ECO:0000256" key="4">
    <source>
        <dbReference type="ARBA" id="ARBA00022833"/>
    </source>
</evidence>
<dbReference type="PANTHER" id="PTHR46481">
    <property type="entry name" value="ZINC FINGER BED DOMAIN-CONTAINING PROTEIN 4"/>
    <property type="match status" value="1"/>
</dbReference>
<feature type="region of interest" description="Disordered" evidence="6">
    <location>
        <begin position="81"/>
        <end position="102"/>
    </location>
</feature>
<dbReference type="GO" id="GO:0046983">
    <property type="term" value="F:protein dimerization activity"/>
    <property type="evidence" value="ECO:0007669"/>
    <property type="project" value="InterPro"/>
</dbReference>
<dbReference type="InterPro" id="IPR052035">
    <property type="entry name" value="ZnF_BED_domain_contain"/>
</dbReference>
<feature type="compositionally biased region" description="Acidic residues" evidence="6">
    <location>
        <begin position="664"/>
        <end position="680"/>
    </location>
</feature>
<evidence type="ECO:0000259" key="8">
    <source>
        <dbReference type="Pfam" id="PF10683"/>
    </source>
</evidence>
<dbReference type="InterPro" id="IPR018473">
    <property type="entry name" value="Hermes_transposase_DNA-db"/>
</dbReference>
<keyword evidence="4" id="KW-0862">Zinc</keyword>
<evidence type="ECO:0000313" key="9">
    <source>
        <dbReference type="EMBL" id="CAF1358390.1"/>
    </source>
</evidence>
<keyword evidence="3" id="KW-0863">Zinc-finger</keyword>
<evidence type="ECO:0000256" key="2">
    <source>
        <dbReference type="ARBA" id="ARBA00022723"/>
    </source>
</evidence>
<evidence type="ECO:0000256" key="3">
    <source>
        <dbReference type="ARBA" id="ARBA00022771"/>
    </source>
</evidence>
<dbReference type="SUPFAM" id="SSF140996">
    <property type="entry name" value="Hermes dimerisation domain"/>
    <property type="match status" value="1"/>
</dbReference>
<dbReference type="GO" id="GO:0005634">
    <property type="term" value="C:nucleus"/>
    <property type="evidence" value="ECO:0007669"/>
    <property type="project" value="UniProtKB-SubCell"/>
</dbReference>
<evidence type="ECO:0000256" key="5">
    <source>
        <dbReference type="ARBA" id="ARBA00023242"/>
    </source>
</evidence>
<dbReference type="Gene3D" id="1.10.10.1070">
    <property type="entry name" value="Zinc finger, BED domain-containing"/>
    <property type="match status" value="1"/>
</dbReference>
<keyword evidence="5" id="KW-0539">Nucleus</keyword>
<dbReference type="Pfam" id="PF05699">
    <property type="entry name" value="Dimer_Tnp_hAT"/>
    <property type="match status" value="1"/>
</dbReference>
<reference evidence="9" key="1">
    <citation type="submission" date="2021-02" db="EMBL/GenBank/DDBJ databases">
        <authorList>
            <person name="Nowell W R."/>
        </authorList>
    </citation>
    <scope>NUCLEOTIDE SEQUENCE</scope>
</reference>